<feature type="transmembrane region" description="Helical" evidence="1">
    <location>
        <begin position="209"/>
        <end position="232"/>
    </location>
</feature>
<keyword evidence="1" id="KW-0472">Membrane</keyword>
<evidence type="ECO:0000313" key="4">
    <source>
        <dbReference type="Proteomes" id="UP000064967"/>
    </source>
</evidence>
<reference evidence="3 4" key="1">
    <citation type="submission" date="2015-08" db="EMBL/GenBank/DDBJ databases">
        <authorList>
            <person name="Babu N.S."/>
            <person name="Beckwith C.J."/>
            <person name="Beseler K.G."/>
            <person name="Brison A."/>
            <person name="Carone J.V."/>
            <person name="Caskin T.P."/>
            <person name="Diamond M."/>
            <person name="Durham M.E."/>
            <person name="Foxe J.M."/>
            <person name="Go M."/>
            <person name="Henderson B.A."/>
            <person name="Jones I.B."/>
            <person name="McGettigan J.A."/>
            <person name="Micheletti S.J."/>
            <person name="Nasrallah M.E."/>
            <person name="Ortiz D."/>
            <person name="Piller C.R."/>
            <person name="Privatt S.R."/>
            <person name="Schneider S.L."/>
            <person name="Sharp S."/>
            <person name="Smith T.C."/>
            <person name="Stanton J.D."/>
            <person name="Ullery H.E."/>
            <person name="Wilson R.J."/>
            <person name="Serrano M.G."/>
            <person name="Buck G."/>
            <person name="Lee V."/>
            <person name="Wang Y."/>
            <person name="Carvalho R."/>
            <person name="Voegtly L."/>
            <person name="Shi R."/>
            <person name="Duckworth R."/>
            <person name="Johnson A."/>
            <person name="Loviza R."/>
            <person name="Walstead R."/>
            <person name="Shah Z."/>
            <person name="Kiflezghi M."/>
            <person name="Wade K."/>
            <person name="Ball S.L."/>
            <person name="Bradley K.W."/>
            <person name="Asai D.J."/>
            <person name="Bowman C.A."/>
            <person name="Russell D.A."/>
            <person name="Pope W.H."/>
            <person name="Jacobs-Sera D."/>
            <person name="Hendrix R.W."/>
            <person name="Hatfull G.F."/>
        </authorList>
    </citation>
    <scope>NUCLEOTIDE SEQUENCE [LARGE SCALE GENOMIC DNA]</scope>
    <source>
        <strain evidence="3 4">DSM 27648</strain>
    </source>
</reference>
<dbReference type="STRING" id="1391654.AKJ09_03457"/>
<dbReference type="Pfam" id="PF08308">
    <property type="entry name" value="PEGA"/>
    <property type="match status" value="1"/>
</dbReference>
<evidence type="ECO:0000256" key="1">
    <source>
        <dbReference type="SAM" id="Phobius"/>
    </source>
</evidence>
<sequence length="311" mass="31787">MATVVTMLLPAAAYAGDPAAAREQLKAGYTLAQDGRCAEAIPRFQESLKLDAKAITLINLAQCEERTQKLADALGHWVDARARAQSEGNAAIEEEAEKRAKALEPRLPRLTIALTVVMTGESPKDLEIVRDGVVLGSVSVGVALPVNPGPHTIVVRAPGYEETTKKIDLAEGENKRIDVGVGKKKPEVKTVAQATTTPEKAAPKGTNPLVYVGFGTAVAGVAVGAVTGIMAFGKASTAKDNCPNLTCPNNAELDAVDSGRTLGTISTIGFAVAGVGAAVGIYGLLAGGSSKSSATVGLTVGPTGCGIRGSF</sequence>
<keyword evidence="1" id="KW-1133">Transmembrane helix</keyword>
<protein>
    <recommendedName>
        <fullName evidence="2">PEGA domain-containing protein</fullName>
    </recommendedName>
</protein>
<dbReference type="EMBL" id="CP012333">
    <property type="protein sequence ID" value="AKU96793.1"/>
    <property type="molecule type" value="Genomic_DNA"/>
</dbReference>
<dbReference type="KEGG" id="llu:AKJ09_03457"/>
<dbReference type="Gene3D" id="1.25.40.10">
    <property type="entry name" value="Tetratricopeptide repeat domain"/>
    <property type="match status" value="1"/>
</dbReference>
<dbReference type="Proteomes" id="UP000064967">
    <property type="component" value="Chromosome"/>
</dbReference>
<keyword evidence="1" id="KW-0812">Transmembrane</keyword>
<proteinExistence type="predicted"/>
<accession>A0A0K1PTD1</accession>
<feature type="domain" description="PEGA" evidence="2">
    <location>
        <begin position="123"/>
        <end position="179"/>
    </location>
</feature>
<dbReference type="InterPro" id="IPR011990">
    <property type="entry name" value="TPR-like_helical_dom_sf"/>
</dbReference>
<evidence type="ECO:0000313" key="3">
    <source>
        <dbReference type="EMBL" id="AKU96793.1"/>
    </source>
</evidence>
<organism evidence="3 4">
    <name type="scientific">Labilithrix luteola</name>
    <dbReference type="NCBI Taxonomy" id="1391654"/>
    <lineage>
        <taxon>Bacteria</taxon>
        <taxon>Pseudomonadati</taxon>
        <taxon>Myxococcota</taxon>
        <taxon>Polyangia</taxon>
        <taxon>Polyangiales</taxon>
        <taxon>Labilitrichaceae</taxon>
        <taxon>Labilithrix</taxon>
    </lineage>
</organism>
<evidence type="ECO:0000259" key="2">
    <source>
        <dbReference type="Pfam" id="PF08308"/>
    </source>
</evidence>
<keyword evidence="4" id="KW-1185">Reference proteome</keyword>
<dbReference type="SUPFAM" id="SSF48452">
    <property type="entry name" value="TPR-like"/>
    <property type="match status" value="1"/>
</dbReference>
<gene>
    <name evidence="3" type="ORF">AKJ09_03457</name>
</gene>
<dbReference type="AlphaFoldDB" id="A0A0K1PTD1"/>
<dbReference type="InterPro" id="IPR013229">
    <property type="entry name" value="PEGA"/>
</dbReference>
<name>A0A0K1PTD1_9BACT</name>